<dbReference type="InterPro" id="IPR000620">
    <property type="entry name" value="EamA_dom"/>
</dbReference>
<name>A0AA46SHT3_CYTFI</name>
<evidence type="ECO:0000259" key="4">
    <source>
        <dbReference type="Pfam" id="PF00892"/>
    </source>
</evidence>
<dbReference type="GO" id="GO:0016020">
    <property type="term" value="C:membrane"/>
    <property type="evidence" value="ECO:0007669"/>
    <property type="project" value="InterPro"/>
</dbReference>
<dbReference type="InterPro" id="IPR052756">
    <property type="entry name" value="Alkyne_AA_exporter"/>
</dbReference>
<reference evidence="5" key="1">
    <citation type="submission" date="2022-10" db="EMBL/GenBank/DDBJ databases">
        <title>Mechanism of multi-heavy metal repair in Cytobacillus Firmus M7.</title>
        <authorList>
            <person name="Li X."/>
            <person name="Yu C."/>
        </authorList>
    </citation>
    <scope>NUCLEOTIDE SEQUENCE</scope>
    <source>
        <strain evidence="5">M7</strain>
    </source>
</reference>
<sequence length="306" mass="32731">MKLADKKFMVIGAHSTIIILWASAFPGIRAGLESYSPEHLALFRLLIGSAALGVLALVTKMRLPDIRDFPAIFMLGFLGFTVYHTALNMGEKTVNAGPASLIVSMTPIFSAALAALFLRERFGRVRWTGSAVSFAGAALISLGTGGGFEIQTGILFVILASISESIYFVFQTKYLNKYGFLSFTSYTVWAGTAFMLVYLPGLGNEIFHASAESTLSVLYLGIFPTVIPYIALAFLASIGGASEAVSSLYLTPVMAFVIAWVWLGEVPAMLSIVGGLIALAGVVIIHRKDSSKGVTEIYENGSSKNI</sequence>
<feature type="domain" description="EamA" evidence="4">
    <location>
        <begin position="152"/>
        <end position="285"/>
    </location>
</feature>
<evidence type="ECO:0000256" key="2">
    <source>
        <dbReference type="ARBA" id="ARBA00007362"/>
    </source>
</evidence>
<feature type="transmembrane region" description="Helical" evidence="3">
    <location>
        <begin position="268"/>
        <end position="285"/>
    </location>
</feature>
<evidence type="ECO:0000313" key="5">
    <source>
        <dbReference type="EMBL" id="UYG93935.1"/>
    </source>
</evidence>
<comment type="similarity">
    <text evidence="2">Belongs to the EamA transporter family.</text>
</comment>
<feature type="transmembrane region" description="Helical" evidence="3">
    <location>
        <begin position="125"/>
        <end position="144"/>
    </location>
</feature>
<protein>
    <submittedName>
        <fullName evidence="5">DMT family transporter</fullName>
    </submittedName>
</protein>
<dbReference type="AlphaFoldDB" id="A0AA46SHT3"/>
<feature type="transmembrane region" description="Helical" evidence="3">
    <location>
        <begin position="245"/>
        <end position="262"/>
    </location>
</feature>
<feature type="transmembrane region" description="Helical" evidence="3">
    <location>
        <begin position="177"/>
        <end position="198"/>
    </location>
</feature>
<feature type="transmembrane region" description="Helical" evidence="3">
    <location>
        <begin position="40"/>
        <end position="58"/>
    </location>
</feature>
<gene>
    <name evidence="5" type="ORF">OD459_17215</name>
</gene>
<keyword evidence="3" id="KW-1133">Transmembrane helix</keyword>
<keyword evidence="3" id="KW-0812">Transmembrane</keyword>
<organism evidence="5 6">
    <name type="scientific">Cytobacillus firmus</name>
    <name type="common">Bacillus firmus</name>
    <dbReference type="NCBI Taxonomy" id="1399"/>
    <lineage>
        <taxon>Bacteria</taxon>
        <taxon>Bacillati</taxon>
        <taxon>Bacillota</taxon>
        <taxon>Bacilli</taxon>
        <taxon>Bacillales</taxon>
        <taxon>Bacillaceae</taxon>
        <taxon>Cytobacillus</taxon>
    </lineage>
</organism>
<dbReference type="Pfam" id="PF00892">
    <property type="entry name" value="EamA"/>
    <property type="match status" value="2"/>
</dbReference>
<dbReference type="Gene3D" id="1.10.3730.20">
    <property type="match status" value="1"/>
</dbReference>
<feature type="transmembrane region" description="Helical" evidence="3">
    <location>
        <begin position="70"/>
        <end position="87"/>
    </location>
</feature>
<accession>A0AA46SHT3</accession>
<dbReference type="InterPro" id="IPR037185">
    <property type="entry name" value="EmrE-like"/>
</dbReference>
<evidence type="ECO:0000256" key="1">
    <source>
        <dbReference type="ARBA" id="ARBA00004127"/>
    </source>
</evidence>
<dbReference type="SUPFAM" id="SSF103481">
    <property type="entry name" value="Multidrug resistance efflux transporter EmrE"/>
    <property type="match status" value="2"/>
</dbReference>
<evidence type="ECO:0000313" key="6">
    <source>
        <dbReference type="Proteomes" id="UP001163104"/>
    </source>
</evidence>
<evidence type="ECO:0000256" key="3">
    <source>
        <dbReference type="SAM" id="Phobius"/>
    </source>
</evidence>
<dbReference type="EMBL" id="CP107027">
    <property type="protein sequence ID" value="UYG93935.1"/>
    <property type="molecule type" value="Genomic_DNA"/>
</dbReference>
<dbReference type="Proteomes" id="UP001163104">
    <property type="component" value="Chromosome"/>
</dbReference>
<feature type="transmembrane region" description="Helical" evidence="3">
    <location>
        <begin position="150"/>
        <end position="170"/>
    </location>
</feature>
<feature type="transmembrane region" description="Helical" evidence="3">
    <location>
        <begin position="99"/>
        <end position="118"/>
    </location>
</feature>
<comment type="subcellular location">
    <subcellularLocation>
        <location evidence="1">Endomembrane system</location>
        <topology evidence="1">Multi-pass membrane protein</topology>
    </subcellularLocation>
</comment>
<dbReference type="PANTHER" id="PTHR12715">
    <property type="entry name" value="TRANSPORTER, DRUG/METABOLITE EXPORTER FAMILY"/>
    <property type="match status" value="1"/>
</dbReference>
<keyword evidence="3" id="KW-0472">Membrane</keyword>
<feature type="transmembrane region" description="Helical" evidence="3">
    <location>
        <begin position="218"/>
        <end position="238"/>
    </location>
</feature>
<dbReference type="PANTHER" id="PTHR12715:SF4">
    <property type="entry name" value="EAMA DOMAIN-CONTAINING PROTEIN"/>
    <property type="match status" value="1"/>
</dbReference>
<proteinExistence type="inferred from homology"/>
<feature type="domain" description="EamA" evidence="4">
    <location>
        <begin position="18"/>
        <end position="141"/>
    </location>
</feature>